<dbReference type="OrthoDB" id="3178152at2"/>
<evidence type="ECO:0000256" key="4">
    <source>
        <dbReference type="ARBA" id="ARBA00022989"/>
    </source>
</evidence>
<feature type="transmembrane region" description="Helical" evidence="7">
    <location>
        <begin position="15"/>
        <end position="43"/>
    </location>
</feature>
<keyword evidence="10" id="KW-1185">Reference proteome</keyword>
<name>A0A518IVE2_9BACT</name>
<comment type="subcellular location">
    <subcellularLocation>
        <location evidence="1">Cell membrane</location>
        <topology evidence="1">Multi-pass membrane protein</topology>
    </subcellularLocation>
    <subcellularLocation>
        <location evidence="6">Membrane</location>
        <topology evidence="6">Multi-pass membrane protein</topology>
    </subcellularLocation>
</comment>
<feature type="transmembrane region" description="Helical" evidence="7">
    <location>
        <begin position="82"/>
        <end position="102"/>
    </location>
</feature>
<evidence type="ECO:0000256" key="3">
    <source>
        <dbReference type="ARBA" id="ARBA00022692"/>
    </source>
</evidence>
<dbReference type="RefSeq" id="WP_145123431.1">
    <property type="nucleotide sequence ID" value="NZ_CP036292.1"/>
</dbReference>
<keyword evidence="5 7" id="KW-0472">Membrane</keyword>
<evidence type="ECO:0000313" key="10">
    <source>
        <dbReference type="Proteomes" id="UP000316770"/>
    </source>
</evidence>
<keyword evidence="3 7" id="KW-0812">Transmembrane</keyword>
<keyword evidence="6" id="KW-0653">Protein transport</keyword>
<feature type="domain" description="MotA/TolQ/ExbB proton channel" evidence="8">
    <location>
        <begin position="64"/>
        <end position="149"/>
    </location>
</feature>
<evidence type="ECO:0000256" key="1">
    <source>
        <dbReference type="ARBA" id="ARBA00004651"/>
    </source>
</evidence>
<dbReference type="Pfam" id="PF01618">
    <property type="entry name" value="MotA_ExbB"/>
    <property type="match status" value="1"/>
</dbReference>
<accession>A0A518IVE2</accession>
<organism evidence="9 10">
    <name type="scientific">Rosistilla oblonga</name>
    <dbReference type="NCBI Taxonomy" id="2527990"/>
    <lineage>
        <taxon>Bacteria</taxon>
        <taxon>Pseudomonadati</taxon>
        <taxon>Planctomycetota</taxon>
        <taxon>Planctomycetia</taxon>
        <taxon>Pirellulales</taxon>
        <taxon>Pirellulaceae</taxon>
        <taxon>Rosistilla</taxon>
    </lineage>
</organism>
<dbReference type="InterPro" id="IPR002898">
    <property type="entry name" value="MotA_ExbB_proton_chnl"/>
</dbReference>
<evidence type="ECO:0000256" key="6">
    <source>
        <dbReference type="RuleBase" id="RU004057"/>
    </source>
</evidence>
<dbReference type="Proteomes" id="UP000316770">
    <property type="component" value="Chromosome"/>
</dbReference>
<keyword evidence="2" id="KW-1003">Cell membrane</keyword>
<sequence>MTSIENLLFDMAQLFWWPVLLLVLFTFAYALFKLGGFLIEAFLRLRLPQRHWVVPTNATGSLESMELLVLRELEGLRLCSRIAPMLGLVATMIPLGPALAAVSSGQSQITANSMGGAFAAVIIALVAASITFAIYTIRRRWLMQELTHWMESQTSEPEST</sequence>
<reference evidence="9 10" key="1">
    <citation type="submission" date="2019-02" db="EMBL/GenBank/DDBJ databases">
        <title>Deep-cultivation of Planctomycetes and their phenomic and genomic characterization uncovers novel biology.</title>
        <authorList>
            <person name="Wiegand S."/>
            <person name="Jogler M."/>
            <person name="Boedeker C."/>
            <person name="Pinto D."/>
            <person name="Vollmers J."/>
            <person name="Rivas-Marin E."/>
            <person name="Kohn T."/>
            <person name="Peeters S.H."/>
            <person name="Heuer A."/>
            <person name="Rast P."/>
            <person name="Oberbeckmann S."/>
            <person name="Bunk B."/>
            <person name="Jeske O."/>
            <person name="Meyerdierks A."/>
            <person name="Storesund J.E."/>
            <person name="Kallscheuer N."/>
            <person name="Luecker S."/>
            <person name="Lage O.M."/>
            <person name="Pohl T."/>
            <person name="Merkel B.J."/>
            <person name="Hornburger P."/>
            <person name="Mueller R.-W."/>
            <person name="Bruemmer F."/>
            <person name="Labrenz M."/>
            <person name="Spormann A.M."/>
            <person name="Op den Camp H."/>
            <person name="Overmann J."/>
            <person name="Amann R."/>
            <person name="Jetten M.S.M."/>
            <person name="Mascher T."/>
            <person name="Medema M.H."/>
            <person name="Devos D.P."/>
            <person name="Kaster A.-K."/>
            <person name="Ovreas L."/>
            <person name="Rohde M."/>
            <person name="Galperin M.Y."/>
            <person name="Jogler C."/>
        </authorList>
    </citation>
    <scope>NUCLEOTIDE SEQUENCE [LARGE SCALE GENOMIC DNA]</scope>
    <source>
        <strain evidence="9 10">Mal33</strain>
    </source>
</reference>
<dbReference type="AlphaFoldDB" id="A0A518IVE2"/>
<evidence type="ECO:0000256" key="7">
    <source>
        <dbReference type="SAM" id="Phobius"/>
    </source>
</evidence>
<evidence type="ECO:0000259" key="8">
    <source>
        <dbReference type="Pfam" id="PF01618"/>
    </source>
</evidence>
<evidence type="ECO:0000313" key="9">
    <source>
        <dbReference type="EMBL" id="QDV57052.1"/>
    </source>
</evidence>
<dbReference type="GO" id="GO:0015031">
    <property type="term" value="P:protein transport"/>
    <property type="evidence" value="ECO:0007669"/>
    <property type="project" value="UniProtKB-KW"/>
</dbReference>
<proteinExistence type="inferred from homology"/>
<evidence type="ECO:0000256" key="5">
    <source>
        <dbReference type="ARBA" id="ARBA00023136"/>
    </source>
</evidence>
<keyword evidence="4 7" id="KW-1133">Transmembrane helix</keyword>
<dbReference type="EMBL" id="CP036318">
    <property type="protein sequence ID" value="QDV57052.1"/>
    <property type="molecule type" value="Genomic_DNA"/>
</dbReference>
<comment type="similarity">
    <text evidence="6">Belongs to the exbB/tolQ family.</text>
</comment>
<feature type="transmembrane region" description="Helical" evidence="7">
    <location>
        <begin position="114"/>
        <end position="137"/>
    </location>
</feature>
<dbReference type="GO" id="GO:0005886">
    <property type="term" value="C:plasma membrane"/>
    <property type="evidence" value="ECO:0007669"/>
    <property type="project" value="UniProtKB-SubCell"/>
</dbReference>
<keyword evidence="6" id="KW-0813">Transport</keyword>
<evidence type="ECO:0000256" key="2">
    <source>
        <dbReference type="ARBA" id="ARBA00022475"/>
    </source>
</evidence>
<gene>
    <name evidence="9" type="ORF">Mal33_30530</name>
</gene>
<protein>
    <recommendedName>
        <fullName evidence="8">MotA/TolQ/ExbB proton channel domain-containing protein</fullName>
    </recommendedName>
</protein>